<reference evidence="8" key="1">
    <citation type="submission" date="2021-06" db="EMBL/GenBank/DDBJ databases">
        <authorList>
            <person name="Kallberg Y."/>
            <person name="Tangrot J."/>
            <person name="Rosling A."/>
        </authorList>
    </citation>
    <scope>NUCLEOTIDE SEQUENCE</scope>
    <source>
        <strain evidence="8">87-6 pot B 2015</strain>
    </source>
</reference>
<dbReference type="GO" id="GO:0005793">
    <property type="term" value="C:endoplasmic reticulum-Golgi intermediate compartment"/>
    <property type="evidence" value="ECO:0007669"/>
    <property type="project" value="TreeGrafter"/>
</dbReference>
<dbReference type="PANTHER" id="PTHR12223:SF28">
    <property type="entry name" value="LECTIN, MANNOSE BINDING 1 LIKE"/>
    <property type="match status" value="1"/>
</dbReference>
<dbReference type="EMBL" id="CAJVPP010001552">
    <property type="protein sequence ID" value="CAG8561582.1"/>
    <property type="molecule type" value="Genomic_DNA"/>
</dbReference>
<keyword evidence="9" id="KW-1185">Reference proteome</keyword>
<dbReference type="GO" id="GO:0006888">
    <property type="term" value="P:endoplasmic reticulum to Golgi vesicle-mediated transport"/>
    <property type="evidence" value="ECO:0007669"/>
    <property type="project" value="TreeGrafter"/>
</dbReference>
<dbReference type="InterPro" id="IPR051136">
    <property type="entry name" value="Intracellular_Lectin-GPT"/>
</dbReference>
<sequence length="457" mass="52057">MISGTLKVFAFFISISLIFLDSTFAYVREPTGDRKNLKLKHDYKLTFKKPYYYNHTVPFFDTYGHTLLATDFIRLAPSVPKHAGSIWAQLSNPHKEWEVELSFKITGKFYVGGRGIAFWYTKDRAEQGPVFGNKDKWVGLVIMFETVDHIRKREHPVIMAHLNDGSTLYNNITDPGDVMLAGCYRLFHNTPSPVFSRISYYNRTLKLAVDANDEGGTYLPCFEKKDIDLPTGYYFGVSAAAQGETPDDHDVLSFETYEVNPAEKQNRQLRPHEAEKLKDVPAENYEIPTDVKKRIDDIKKVVSSPKEDGKDREDLRNVDFIRGMQTKILESIDRLHEVLASGGANSNDKYYTGESSKTESQLAAISQKLDKIVTSLSSLENRVSRIPISSNEYAIKELKGEIQRIIGKIDAMDGRITGQFHQTQRSFQEQGRGSQGVEDQYQLETHSRWLTRPLAQS</sequence>
<organism evidence="8 9">
    <name type="scientific">Funneliformis mosseae</name>
    <name type="common">Endomycorrhizal fungus</name>
    <name type="synonym">Glomus mosseae</name>
    <dbReference type="NCBI Taxonomy" id="27381"/>
    <lineage>
        <taxon>Eukaryota</taxon>
        <taxon>Fungi</taxon>
        <taxon>Fungi incertae sedis</taxon>
        <taxon>Mucoromycota</taxon>
        <taxon>Glomeromycotina</taxon>
        <taxon>Glomeromycetes</taxon>
        <taxon>Glomerales</taxon>
        <taxon>Glomeraceae</taxon>
        <taxon>Funneliformis</taxon>
    </lineage>
</organism>
<evidence type="ECO:0000256" key="6">
    <source>
        <dbReference type="SAM" id="SignalP"/>
    </source>
</evidence>
<gene>
    <name evidence="8" type="ORF">FMOSSE_LOCUS6987</name>
</gene>
<evidence type="ECO:0000256" key="5">
    <source>
        <dbReference type="ARBA" id="ARBA00023136"/>
    </source>
</evidence>
<dbReference type="PANTHER" id="PTHR12223">
    <property type="entry name" value="VESICULAR MANNOSE-BINDING LECTIN"/>
    <property type="match status" value="1"/>
</dbReference>
<accession>A0A9N9FWQ2</accession>
<dbReference type="GO" id="GO:0030134">
    <property type="term" value="C:COPII-coated ER to Golgi transport vesicle"/>
    <property type="evidence" value="ECO:0007669"/>
    <property type="project" value="TreeGrafter"/>
</dbReference>
<dbReference type="Pfam" id="PF03388">
    <property type="entry name" value="Lectin_leg-like"/>
    <property type="match status" value="1"/>
</dbReference>
<feature type="domain" description="L-type lectin-like" evidence="7">
    <location>
        <begin position="39"/>
        <end position="259"/>
    </location>
</feature>
<keyword evidence="4" id="KW-1133">Transmembrane helix</keyword>
<evidence type="ECO:0000313" key="8">
    <source>
        <dbReference type="EMBL" id="CAG8561582.1"/>
    </source>
</evidence>
<keyword evidence="2" id="KW-0812">Transmembrane</keyword>
<evidence type="ECO:0000256" key="2">
    <source>
        <dbReference type="ARBA" id="ARBA00022692"/>
    </source>
</evidence>
<evidence type="ECO:0000256" key="4">
    <source>
        <dbReference type="ARBA" id="ARBA00022989"/>
    </source>
</evidence>
<feature type="chain" id="PRO_5040303942" evidence="6">
    <location>
        <begin position="26"/>
        <end position="457"/>
    </location>
</feature>
<dbReference type="InterPro" id="IPR005052">
    <property type="entry name" value="Lectin_leg"/>
</dbReference>
<dbReference type="SUPFAM" id="SSF49899">
    <property type="entry name" value="Concanavalin A-like lectins/glucanases"/>
    <property type="match status" value="1"/>
</dbReference>
<dbReference type="Gene3D" id="2.60.120.200">
    <property type="match status" value="1"/>
</dbReference>
<evidence type="ECO:0000259" key="7">
    <source>
        <dbReference type="PROSITE" id="PS51328"/>
    </source>
</evidence>
<dbReference type="GO" id="GO:0005537">
    <property type="term" value="F:D-mannose binding"/>
    <property type="evidence" value="ECO:0007669"/>
    <property type="project" value="TreeGrafter"/>
</dbReference>
<name>A0A9N9FWQ2_FUNMO</name>
<evidence type="ECO:0000313" key="9">
    <source>
        <dbReference type="Proteomes" id="UP000789375"/>
    </source>
</evidence>
<keyword evidence="3 6" id="KW-0732">Signal</keyword>
<dbReference type="AlphaFoldDB" id="A0A9N9FWQ2"/>
<dbReference type="Proteomes" id="UP000789375">
    <property type="component" value="Unassembled WGS sequence"/>
</dbReference>
<protein>
    <submittedName>
        <fullName evidence="8">11442_t:CDS:1</fullName>
    </submittedName>
</protein>
<dbReference type="InterPro" id="IPR013320">
    <property type="entry name" value="ConA-like_dom_sf"/>
</dbReference>
<comment type="subcellular location">
    <subcellularLocation>
        <location evidence="1">Membrane</location>
        <topology evidence="1">Single-pass type I membrane protein</topology>
    </subcellularLocation>
</comment>
<feature type="signal peptide" evidence="6">
    <location>
        <begin position="1"/>
        <end position="25"/>
    </location>
</feature>
<dbReference type="GO" id="GO:0005789">
    <property type="term" value="C:endoplasmic reticulum membrane"/>
    <property type="evidence" value="ECO:0007669"/>
    <property type="project" value="TreeGrafter"/>
</dbReference>
<comment type="caution">
    <text evidence="8">The sequence shown here is derived from an EMBL/GenBank/DDBJ whole genome shotgun (WGS) entry which is preliminary data.</text>
</comment>
<dbReference type="PROSITE" id="PS51328">
    <property type="entry name" value="L_LECTIN_LIKE"/>
    <property type="match status" value="1"/>
</dbReference>
<keyword evidence="5" id="KW-0472">Membrane</keyword>
<dbReference type="GO" id="GO:0000139">
    <property type="term" value="C:Golgi membrane"/>
    <property type="evidence" value="ECO:0007669"/>
    <property type="project" value="TreeGrafter"/>
</dbReference>
<evidence type="ECO:0000256" key="3">
    <source>
        <dbReference type="ARBA" id="ARBA00022729"/>
    </source>
</evidence>
<proteinExistence type="predicted"/>
<evidence type="ECO:0000256" key="1">
    <source>
        <dbReference type="ARBA" id="ARBA00004479"/>
    </source>
</evidence>